<evidence type="ECO:0000313" key="4">
    <source>
        <dbReference type="Proteomes" id="UP001374535"/>
    </source>
</evidence>
<evidence type="ECO:0000256" key="1">
    <source>
        <dbReference type="SAM" id="MobiDB-lite"/>
    </source>
</evidence>
<sequence length="145" mass="16113">SRYCLQSRLPATTPVTTGASPHTSSHFERRKPALASTTFATPRDLQSSNRCTTALRRVRTATGNDVTIGIYQRQGILLLLRSSPLSRTPSIRPVSLPVMLLALTLFLCFDWVGFFWVSGGYGDCENLVYGLLKFLSQREFEIGRG</sequence>
<dbReference type="EMBL" id="CP144691">
    <property type="protein sequence ID" value="WVY95392.1"/>
    <property type="molecule type" value="Genomic_DNA"/>
</dbReference>
<dbReference type="AlphaFoldDB" id="A0AAQ3MQK0"/>
<evidence type="ECO:0000256" key="2">
    <source>
        <dbReference type="SAM" id="Phobius"/>
    </source>
</evidence>
<keyword evidence="2" id="KW-0812">Transmembrane</keyword>
<reference evidence="3 4" key="1">
    <citation type="journal article" date="2023" name="Life. Sci Alliance">
        <title>Evolutionary insights into 3D genome organization and epigenetic landscape of Vigna mungo.</title>
        <authorList>
            <person name="Junaid A."/>
            <person name="Singh B."/>
            <person name="Bhatia S."/>
        </authorList>
    </citation>
    <scope>NUCLEOTIDE SEQUENCE [LARGE SCALE GENOMIC DNA]</scope>
    <source>
        <strain evidence="3">Urdbean</strain>
    </source>
</reference>
<keyword evidence="2" id="KW-1133">Transmembrane helix</keyword>
<feature type="transmembrane region" description="Helical" evidence="2">
    <location>
        <begin position="94"/>
        <end position="117"/>
    </location>
</feature>
<accession>A0AAQ3MQK0</accession>
<gene>
    <name evidence="3" type="ORF">V8G54_034480</name>
</gene>
<evidence type="ECO:0000313" key="3">
    <source>
        <dbReference type="EMBL" id="WVY95392.1"/>
    </source>
</evidence>
<dbReference type="Proteomes" id="UP001374535">
    <property type="component" value="Chromosome 10"/>
</dbReference>
<feature type="non-terminal residue" evidence="3">
    <location>
        <position position="1"/>
    </location>
</feature>
<keyword evidence="4" id="KW-1185">Reference proteome</keyword>
<name>A0AAQ3MQK0_VIGMU</name>
<proteinExistence type="predicted"/>
<keyword evidence="2" id="KW-0472">Membrane</keyword>
<feature type="compositionally biased region" description="Polar residues" evidence="1">
    <location>
        <begin position="9"/>
        <end position="24"/>
    </location>
</feature>
<protein>
    <submittedName>
        <fullName evidence="3">Uncharacterized protein</fullName>
    </submittedName>
</protein>
<organism evidence="3 4">
    <name type="scientific">Vigna mungo</name>
    <name type="common">Black gram</name>
    <name type="synonym">Phaseolus mungo</name>
    <dbReference type="NCBI Taxonomy" id="3915"/>
    <lineage>
        <taxon>Eukaryota</taxon>
        <taxon>Viridiplantae</taxon>
        <taxon>Streptophyta</taxon>
        <taxon>Embryophyta</taxon>
        <taxon>Tracheophyta</taxon>
        <taxon>Spermatophyta</taxon>
        <taxon>Magnoliopsida</taxon>
        <taxon>eudicotyledons</taxon>
        <taxon>Gunneridae</taxon>
        <taxon>Pentapetalae</taxon>
        <taxon>rosids</taxon>
        <taxon>fabids</taxon>
        <taxon>Fabales</taxon>
        <taxon>Fabaceae</taxon>
        <taxon>Papilionoideae</taxon>
        <taxon>50 kb inversion clade</taxon>
        <taxon>NPAAA clade</taxon>
        <taxon>indigoferoid/millettioid clade</taxon>
        <taxon>Phaseoleae</taxon>
        <taxon>Vigna</taxon>
    </lineage>
</organism>
<feature type="region of interest" description="Disordered" evidence="1">
    <location>
        <begin position="9"/>
        <end position="30"/>
    </location>
</feature>